<reference evidence="5 6" key="1">
    <citation type="submission" date="2014-11" db="EMBL/GenBank/DDBJ databases">
        <authorList>
            <person name="Park G.-S."/>
            <person name="Hong S.-J."/>
            <person name="Jung B.K."/>
            <person name="Khan A.R."/>
            <person name="Kwak Y."/>
            <person name="Shin J.-H."/>
        </authorList>
    </citation>
    <scope>NUCLEOTIDE SEQUENCE [LARGE SCALE GENOMIC DNA]</scope>
    <source>
        <strain evidence="5 6">DSM 27622</strain>
    </source>
</reference>
<organism evidence="5 6">
    <name type="scientific">Chryseobacterium gallinarum</name>
    <dbReference type="NCBI Taxonomy" id="1324352"/>
    <lineage>
        <taxon>Bacteria</taxon>
        <taxon>Pseudomonadati</taxon>
        <taxon>Bacteroidota</taxon>
        <taxon>Flavobacteriia</taxon>
        <taxon>Flavobacteriales</taxon>
        <taxon>Weeksellaceae</taxon>
        <taxon>Chryseobacterium group</taxon>
        <taxon>Chryseobacterium</taxon>
    </lineage>
</organism>
<evidence type="ECO:0000313" key="6">
    <source>
        <dbReference type="Proteomes" id="UP000035213"/>
    </source>
</evidence>
<accession>A0A0G3M6U7</accession>
<protein>
    <recommendedName>
        <fullName evidence="2">Bleomycin resistance protein</fullName>
    </recommendedName>
</protein>
<dbReference type="PROSITE" id="PS51819">
    <property type="entry name" value="VOC"/>
    <property type="match status" value="1"/>
</dbReference>
<dbReference type="KEGG" id="cgn:OK18_20065"/>
<evidence type="ECO:0000313" key="5">
    <source>
        <dbReference type="EMBL" id="AKK74599.1"/>
    </source>
</evidence>
<dbReference type="InterPro" id="IPR000335">
    <property type="entry name" value="Bleomycin-R"/>
</dbReference>
<dbReference type="Proteomes" id="UP000035213">
    <property type="component" value="Chromosome"/>
</dbReference>
<comment type="similarity">
    <text evidence="1">Belongs to the bleomycin resistance protein family.</text>
</comment>
<dbReference type="InterPro" id="IPR037523">
    <property type="entry name" value="VOC_core"/>
</dbReference>
<evidence type="ECO:0000256" key="1">
    <source>
        <dbReference type="ARBA" id="ARBA00011051"/>
    </source>
</evidence>
<dbReference type="Gene3D" id="3.10.180.10">
    <property type="entry name" value="2,3-Dihydroxybiphenyl 1,2-Dioxygenase, domain 1"/>
    <property type="match status" value="1"/>
</dbReference>
<dbReference type="Pfam" id="PF19581">
    <property type="entry name" value="Glyoxalase_7"/>
    <property type="match status" value="1"/>
</dbReference>
<dbReference type="GO" id="GO:0046677">
    <property type="term" value="P:response to antibiotic"/>
    <property type="evidence" value="ECO:0007669"/>
    <property type="project" value="UniProtKB-KW"/>
</dbReference>
<evidence type="ECO:0000259" key="4">
    <source>
        <dbReference type="PROSITE" id="PS51819"/>
    </source>
</evidence>
<evidence type="ECO:0000256" key="2">
    <source>
        <dbReference type="ARBA" id="ARBA00021572"/>
    </source>
</evidence>
<dbReference type="SUPFAM" id="SSF54593">
    <property type="entry name" value="Glyoxalase/Bleomycin resistance protein/Dihydroxybiphenyl dioxygenase"/>
    <property type="match status" value="1"/>
</dbReference>
<dbReference type="PATRIC" id="fig|1324352.5.peg.4218"/>
<dbReference type="RefSeq" id="WP_053329160.1">
    <property type="nucleotide sequence ID" value="NZ_CP009928.1"/>
</dbReference>
<gene>
    <name evidence="5" type="ORF">OK18_20065</name>
</gene>
<sequence>MKAERIIPILRIFNYEKAKEFYIGWLGFEMVWEHYFDDNAPVYMEVKRENIIFHLSEHHGDGTPGTRVSIWDEGVAQYHKELIDKKYKYNRPGLEKTFYGAVSFTVIDPFGNRITFEEKFDEEKHKNLEFFSIH</sequence>
<dbReference type="STRING" id="1324352.OK18_20065"/>
<proteinExistence type="inferred from homology"/>
<dbReference type="AlphaFoldDB" id="A0A0G3M6U7"/>
<dbReference type="OrthoDB" id="9803104at2"/>
<name>A0A0G3M6U7_CHRGL</name>
<dbReference type="EMBL" id="CP009928">
    <property type="protein sequence ID" value="AKK74599.1"/>
    <property type="molecule type" value="Genomic_DNA"/>
</dbReference>
<dbReference type="InterPro" id="IPR029068">
    <property type="entry name" value="Glyas_Bleomycin-R_OHBP_Dase"/>
</dbReference>
<feature type="domain" description="VOC" evidence="4">
    <location>
        <begin position="2"/>
        <end position="119"/>
    </location>
</feature>
<keyword evidence="3" id="KW-0046">Antibiotic resistance</keyword>
<evidence type="ECO:0000256" key="3">
    <source>
        <dbReference type="ARBA" id="ARBA00023251"/>
    </source>
</evidence>